<dbReference type="Gene3D" id="2.60.40.420">
    <property type="entry name" value="Cupredoxins - blue copper proteins"/>
    <property type="match status" value="1"/>
</dbReference>
<organism evidence="1">
    <name type="scientific">marine metagenome</name>
    <dbReference type="NCBI Taxonomy" id="408172"/>
    <lineage>
        <taxon>unclassified sequences</taxon>
        <taxon>metagenomes</taxon>
        <taxon>ecological metagenomes</taxon>
    </lineage>
</organism>
<dbReference type="SUPFAM" id="SSF49503">
    <property type="entry name" value="Cupredoxins"/>
    <property type="match status" value="1"/>
</dbReference>
<evidence type="ECO:0000313" key="1">
    <source>
        <dbReference type="EMBL" id="SVA90561.1"/>
    </source>
</evidence>
<proteinExistence type="predicted"/>
<dbReference type="InterPro" id="IPR008969">
    <property type="entry name" value="CarboxyPept-like_regulatory"/>
</dbReference>
<reference evidence="1" key="1">
    <citation type="submission" date="2018-05" db="EMBL/GenBank/DDBJ databases">
        <authorList>
            <person name="Lanie J.A."/>
            <person name="Ng W.-L."/>
            <person name="Kazmierczak K.M."/>
            <person name="Andrzejewski T.M."/>
            <person name="Davidsen T.M."/>
            <person name="Wayne K.J."/>
            <person name="Tettelin H."/>
            <person name="Glass J.I."/>
            <person name="Rusch D."/>
            <person name="Podicherti R."/>
            <person name="Tsui H.-C.T."/>
            <person name="Winkler M.E."/>
        </authorList>
    </citation>
    <scope>NUCLEOTIDE SEQUENCE</scope>
</reference>
<dbReference type="EMBL" id="UINC01021944">
    <property type="protein sequence ID" value="SVA90561.1"/>
    <property type="molecule type" value="Genomic_DNA"/>
</dbReference>
<evidence type="ECO:0008006" key="2">
    <source>
        <dbReference type="Google" id="ProtNLM"/>
    </source>
</evidence>
<gene>
    <name evidence="1" type="ORF">METZ01_LOCUS143415</name>
</gene>
<dbReference type="AlphaFoldDB" id="A0A381ZNL8"/>
<dbReference type="SUPFAM" id="SSF49464">
    <property type="entry name" value="Carboxypeptidase regulatory domain-like"/>
    <property type="match status" value="1"/>
</dbReference>
<name>A0A381ZNL8_9ZZZZ</name>
<protein>
    <recommendedName>
        <fullName evidence="2">Blue (type 1) copper domain-containing protein</fullName>
    </recommendedName>
</protein>
<sequence length="239" mass="25673">MQVASLQCNFFSMLTEVAQKLLDLLAIRFIFVLSLVGFVCSSQIGCKPVPNGEDPVVDVSHAGKAQGLAIRGLAPPVTGGFNSVVMFEPELARNVPVPDEPTTMDQFGLAFDPGVLVARVGQVVAFTNGDDVLHNVHVRSSATLKTVFNVATPITGEYLHVFDEGTYSVSCDVHPAMGAFIVVTEAPYAVVADREGRFELLNIPAGRHRVRVWNISAGRRSERVVDVVGTAVIDLTVPE</sequence>
<dbReference type="InterPro" id="IPR008972">
    <property type="entry name" value="Cupredoxin"/>
</dbReference>
<accession>A0A381ZNL8</accession>